<proteinExistence type="predicted"/>
<protein>
    <submittedName>
        <fullName evidence="1">Phosphatase PAP2 family protein</fullName>
    </submittedName>
</protein>
<reference evidence="1 2" key="1">
    <citation type="journal article" date="2017" name="Front. Microbiol.">
        <title>New Insights into the Diversity of the Genus Faecalibacterium.</title>
        <authorList>
            <person name="Benevides L."/>
            <person name="Burman S."/>
            <person name="Martin R."/>
            <person name="Robert V."/>
            <person name="Thomas M."/>
            <person name="Miquel S."/>
            <person name="Chain F."/>
            <person name="Sokol H."/>
            <person name="Bermudez-Humaran L.G."/>
            <person name="Morrison M."/>
            <person name="Langella P."/>
            <person name="Azevedo V.A."/>
            <person name="Chatel J.M."/>
            <person name="Soares S."/>
        </authorList>
    </citation>
    <scope>NUCLEOTIDE SEQUENCE [LARGE SCALE GENOMIC DNA]</scope>
    <source>
        <strain evidence="2">CNCM I-4541</strain>
    </source>
</reference>
<gene>
    <name evidence="1" type="ORF">CGS49_06045</name>
</gene>
<comment type="caution">
    <text evidence="1">The sequence shown here is derived from an EMBL/GenBank/DDBJ whole genome shotgun (WGS) entry which is preliminary data.</text>
</comment>
<keyword evidence="2" id="KW-1185">Reference proteome</keyword>
<evidence type="ECO:0000313" key="1">
    <source>
        <dbReference type="EMBL" id="PDX61555.1"/>
    </source>
</evidence>
<dbReference type="EMBL" id="NMTR01000014">
    <property type="protein sequence ID" value="PDX61555.1"/>
    <property type="molecule type" value="Genomic_DNA"/>
</dbReference>
<name>A0ACC9D068_9FIRM</name>
<organism evidence="1 2">
    <name type="scientific">Faecalibacterium langellae</name>
    <dbReference type="NCBI Taxonomy" id="3435293"/>
    <lineage>
        <taxon>Bacteria</taxon>
        <taxon>Bacillati</taxon>
        <taxon>Bacillota</taxon>
        <taxon>Clostridia</taxon>
        <taxon>Eubacteriales</taxon>
        <taxon>Oscillospiraceae</taxon>
        <taxon>Faecalibacterium</taxon>
    </lineage>
</organism>
<sequence>MPFEFTILDALQALRCPVLDALAVFFDAAGAHGELWIALTVLALAFRRTRKAGFAMALALCLYMVSGHFILKPLFARPRPCDIRPEMLTLVARPHGWSFPSGHTASGFAAAFALWFQNRRLGVPALVLAAFIGFTRLYLYVHFPTDILGGIALGLAAGALGSPLADKVSNRLSNCKEVKRTV</sequence>
<accession>A0ACC9D068</accession>
<dbReference type="Proteomes" id="UP000220959">
    <property type="component" value="Unassembled WGS sequence"/>
</dbReference>
<evidence type="ECO:0000313" key="2">
    <source>
        <dbReference type="Proteomes" id="UP000220959"/>
    </source>
</evidence>